<feature type="DNA-binding region" description="H-T-H motif" evidence="2">
    <location>
        <begin position="26"/>
        <end position="45"/>
    </location>
</feature>
<evidence type="ECO:0000259" key="3">
    <source>
        <dbReference type="PROSITE" id="PS50977"/>
    </source>
</evidence>
<name>A0A1L8STE1_9ENTE</name>
<evidence type="ECO:0000256" key="1">
    <source>
        <dbReference type="ARBA" id="ARBA00023125"/>
    </source>
</evidence>
<comment type="caution">
    <text evidence="4">The sequence shown here is derived from an EMBL/GenBank/DDBJ whole genome shotgun (WGS) entry which is preliminary data.</text>
</comment>
<dbReference type="PROSITE" id="PS50977">
    <property type="entry name" value="HTH_TETR_2"/>
    <property type="match status" value="1"/>
</dbReference>
<dbReference type="RefSeq" id="WP_071862649.1">
    <property type="nucleotide sequence ID" value="NZ_JBHLVS010000010.1"/>
</dbReference>
<dbReference type="AlphaFoldDB" id="A0A1L8STE1"/>
<organism evidence="4 5">
    <name type="scientific">Enterococcus devriesei</name>
    <dbReference type="NCBI Taxonomy" id="319970"/>
    <lineage>
        <taxon>Bacteria</taxon>
        <taxon>Bacillati</taxon>
        <taxon>Bacillota</taxon>
        <taxon>Bacilli</taxon>
        <taxon>Lactobacillales</taxon>
        <taxon>Enterococcaceae</taxon>
        <taxon>Enterococcus</taxon>
    </lineage>
</organism>
<proteinExistence type="predicted"/>
<dbReference type="Gene3D" id="1.10.357.10">
    <property type="entry name" value="Tetracycline Repressor, domain 2"/>
    <property type="match status" value="1"/>
</dbReference>
<dbReference type="SUPFAM" id="SSF46689">
    <property type="entry name" value="Homeodomain-like"/>
    <property type="match status" value="1"/>
</dbReference>
<dbReference type="OrthoDB" id="9815924at2"/>
<evidence type="ECO:0000313" key="5">
    <source>
        <dbReference type="Proteomes" id="UP000183700"/>
    </source>
</evidence>
<dbReference type="Proteomes" id="UP000183700">
    <property type="component" value="Unassembled WGS sequence"/>
</dbReference>
<evidence type="ECO:0000313" key="4">
    <source>
        <dbReference type="EMBL" id="OJG35311.1"/>
    </source>
</evidence>
<sequence length="179" mass="20777">MANLSKELILQTAFDLVEQKQNIKISLKDVGGALGVSHAALYKYFPNKKTLWTELAMEWLDQQLIAIFPFDTSPYEDVSTIAHDWLWALADGKRQAKQQNPEMFSVYTTYIEQDPAAYQRHARDLGESFMTATGKDEEFTIGILLSFMYFSAPAYAIRWDEHFQQQFELVWALMKKNFE</sequence>
<protein>
    <submittedName>
        <fullName evidence="4">Transcriptional regulator</fullName>
    </submittedName>
</protein>
<accession>A0A1L8STE1</accession>
<feature type="domain" description="HTH tetR-type" evidence="3">
    <location>
        <begin position="3"/>
        <end position="63"/>
    </location>
</feature>
<dbReference type="STRING" id="319970.RV00_GL002865"/>
<dbReference type="Pfam" id="PF00440">
    <property type="entry name" value="TetR_N"/>
    <property type="match status" value="1"/>
</dbReference>
<keyword evidence="5" id="KW-1185">Reference proteome</keyword>
<keyword evidence="1 2" id="KW-0238">DNA-binding</keyword>
<dbReference type="InterPro" id="IPR009057">
    <property type="entry name" value="Homeodomain-like_sf"/>
</dbReference>
<evidence type="ECO:0000256" key="2">
    <source>
        <dbReference type="PROSITE-ProRule" id="PRU00335"/>
    </source>
</evidence>
<dbReference type="InterPro" id="IPR001647">
    <property type="entry name" value="HTH_TetR"/>
</dbReference>
<dbReference type="GO" id="GO:0003677">
    <property type="term" value="F:DNA binding"/>
    <property type="evidence" value="ECO:0007669"/>
    <property type="project" value="UniProtKB-UniRule"/>
</dbReference>
<gene>
    <name evidence="4" type="ORF">RV00_GL002865</name>
</gene>
<reference evidence="4 5" key="1">
    <citation type="submission" date="2014-12" db="EMBL/GenBank/DDBJ databases">
        <title>Draft genome sequences of 29 type strains of Enterococci.</title>
        <authorList>
            <person name="Zhong Z."/>
            <person name="Sun Z."/>
            <person name="Liu W."/>
            <person name="Zhang W."/>
            <person name="Zhang H."/>
        </authorList>
    </citation>
    <scope>NUCLEOTIDE SEQUENCE [LARGE SCALE GENOMIC DNA]</scope>
    <source>
        <strain evidence="4 5">DSM 22802</strain>
    </source>
</reference>
<dbReference type="EMBL" id="JXKM01000007">
    <property type="protein sequence ID" value="OJG35311.1"/>
    <property type="molecule type" value="Genomic_DNA"/>
</dbReference>